<gene>
    <name evidence="2" type="ORF">WMW72_06875</name>
</gene>
<evidence type="ECO:0000313" key="3">
    <source>
        <dbReference type="Proteomes" id="UP001469365"/>
    </source>
</evidence>
<dbReference type="EMBL" id="JBBPCC010000003">
    <property type="protein sequence ID" value="MEK8127638.1"/>
    <property type="molecule type" value="Genomic_DNA"/>
</dbReference>
<evidence type="ECO:0000256" key="1">
    <source>
        <dbReference type="SAM" id="MobiDB-lite"/>
    </source>
</evidence>
<proteinExistence type="predicted"/>
<reference evidence="2 3" key="1">
    <citation type="submission" date="2024-04" db="EMBL/GenBank/DDBJ databases">
        <title>draft genome sequnece of Paenibacillus filicis.</title>
        <authorList>
            <person name="Kim D.-U."/>
        </authorList>
    </citation>
    <scope>NUCLEOTIDE SEQUENCE [LARGE SCALE GENOMIC DNA]</scope>
    <source>
        <strain evidence="2 3">KACC14197</strain>
    </source>
</reference>
<dbReference type="Proteomes" id="UP001469365">
    <property type="component" value="Unassembled WGS sequence"/>
</dbReference>
<keyword evidence="3" id="KW-1185">Reference proteome</keyword>
<feature type="region of interest" description="Disordered" evidence="1">
    <location>
        <begin position="23"/>
        <end position="45"/>
    </location>
</feature>
<organism evidence="2 3">
    <name type="scientific">Paenibacillus filicis</name>
    <dbReference type="NCBI Taxonomy" id="669464"/>
    <lineage>
        <taxon>Bacteria</taxon>
        <taxon>Bacillati</taxon>
        <taxon>Bacillota</taxon>
        <taxon>Bacilli</taxon>
        <taxon>Bacillales</taxon>
        <taxon>Paenibacillaceae</taxon>
        <taxon>Paenibacillus</taxon>
    </lineage>
</organism>
<protein>
    <recommendedName>
        <fullName evidence="4">Lipoprotein</fullName>
    </recommendedName>
</protein>
<sequence length="276" mass="30752">MKHLGVLMLVAGLLIGCTHVSSEKVGETSPPGQEILERQPLPPLPDTIRPSFEPLTMNELQKGEPSPEWQLRQSIPFGQIGPSEGMLHIYEASSPDELLSSSVHGILSLPGGEYLLRDLSRSFLEQRQPGCDEVCLFQRVLPGQERVELIGSIELFANGPGLHANVVDDRDERKLQVFDNWGQVVFVDLDQDGSDELIIQFQGLHNSPPDVFFIRATEGVLEKSESVVTALGRNSWDFARLEQERTPPVISIGNVWTEAELVYAYTYRQGVLERVP</sequence>
<dbReference type="PROSITE" id="PS51257">
    <property type="entry name" value="PROKAR_LIPOPROTEIN"/>
    <property type="match status" value="1"/>
</dbReference>
<dbReference type="RefSeq" id="WP_341414693.1">
    <property type="nucleotide sequence ID" value="NZ_JBBPCC010000003.1"/>
</dbReference>
<name>A0ABU9DHU3_9BACL</name>
<comment type="caution">
    <text evidence="2">The sequence shown here is derived from an EMBL/GenBank/DDBJ whole genome shotgun (WGS) entry which is preliminary data.</text>
</comment>
<evidence type="ECO:0008006" key="4">
    <source>
        <dbReference type="Google" id="ProtNLM"/>
    </source>
</evidence>
<accession>A0ABU9DHU3</accession>
<evidence type="ECO:0000313" key="2">
    <source>
        <dbReference type="EMBL" id="MEK8127638.1"/>
    </source>
</evidence>